<evidence type="ECO:0000256" key="2">
    <source>
        <dbReference type="ARBA" id="ARBA00022842"/>
    </source>
</evidence>
<dbReference type="OrthoDB" id="1739814at2759"/>
<dbReference type="Gene3D" id="3.30.390.10">
    <property type="entry name" value="Enolase-like, N-terminal domain"/>
    <property type="match status" value="1"/>
</dbReference>
<reference evidence="6" key="1">
    <citation type="submission" date="2016-06" db="UniProtKB">
        <authorList>
            <consortium name="WormBaseParasite"/>
        </authorList>
    </citation>
    <scope>IDENTIFICATION</scope>
</reference>
<dbReference type="InterPro" id="IPR000941">
    <property type="entry name" value="Enolase"/>
</dbReference>
<dbReference type="GO" id="GO:0004634">
    <property type="term" value="F:phosphopyruvate hydratase activity"/>
    <property type="evidence" value="ECO:0007669"/>
    <property type="project" value="InterPro"/>
</dbReference>
<keyword evidence="2" id="KW-0460">Magnesium</keyword>
<dbReference type="AlphaFoldDB" id="A0A183AR08"/>
<dbReference type="SMART" id="SM01193">
    <property type="entry name" value="Enolase_N"/>
    <property type="match status" value="1"/>
</dbReference>
<dbReference type="GO" id="GO:0000015">
    <property type="term" value="C:phosphopyruvate hydratase complex"/>
    <property type="evidence" value="ECO:0007669"/>
    <property type="project" value="InterPro"/>
</dbReference>
<dbReference type="Pfam" id="PF03952">
    <property type="entry name" value="Enolase_N"/>
    <property type="match status" value="1"/>
</dbReference>
<dbReference type="InterPro" id="IPR020811">
    <property type="entry name" value="Enolase_N"/>
</dbReference>
<dbReference type="GO" id="GO:0000287">
    <property type="term" value="F:magnesium ion binding"/>
    <property type="evidence" value="ECO:0007669"/>
    <property type="project" value="InterPro"/>
</dbReference>
<dbReference type="SUPFAM" id="SSF54826">
    <property type="entry name" value="Enolase N-terminal domain-like"/>
    <property type="match status" value="1"/>
</dbReference>
<proteinExistence type="predicted"/>
<keyword evidence="5" id="KW-1185">Reference proteome</keyword>
<dbReference type="PANTHER" id="PTHR11902">
    <property type="entry name" value="ENOLASE"/>
    <property type="match status" value="1"/>
</dbReference>
<evidence type="ECO:0000256" key="1">
    <source>
        <dbReference type="ARBA" id="ARBA00017068"/>
    </source>
</evidence>
<gene>
    <name evidence="4" type="ORF">ECPE_LOCUS9393</name>
</gene>
<evidence type="ECO:0000259" key="3">
    <source>
        <dbReference type="SMART" id="SM01193"/>
    </source>
</evidence>
<sequence>MPTAASPVATGLFRAAVPSGASTGIYEANEMRDNAREYMGKGVMKAVNNVNKIIAPALIRKNLCVTEQQAIDEFMVNELDGTMNKISSPELITNHQSKYIMLSEQGTNQMGLILSF</sequence>
<reference evidence="4 5" key="2">
    <citation type="submission" date="2018-11" db="EMBL/GenBank/DDBJ databases">
        <authorList>
            <consortium name="Pathogen Informatics"/>
        </authorList>
    </citation>
    <scope>NUCLEOTIDE SEQUENCE [LARGE SCALE GENOMIC DNA]</scope>
    <source>
        <strain evidence="4 5">Egypt</strain>
    </source>
</reference>
<evidence type="ECO:0000313" key="5">
    <source>
        <dbReference type="Proteomes" id="UP000272942"/>
    </source>
</evidence>
<protein>
    <recommendedName>
        <fullName evidence="1">Enolase</fullName>
    </recommendedName>
</protein>
<evidence type="ECO:0000313" key="4">
    <source>
        <dbReference type="EMBL" id="VDP85285.1"/>
    </source>
</evidence>
<dbReference type="GO" id="GO:0006096">
    <property type="term" value="P:glycolytic process"/>
    <property type="evidence" value="ECO:0007669"/>
    <property type="project" value="InterPro"/>
</dbReference>
<dbReference type="PANTHER" id="PTHR11902:SF1">
    <property type="entry name" value="ENOLASE"/>
    <property type="match status" value="1"/>
</dbReference>
<evidence type="ECO:0000313" key="6">
    <source>
        <dbReference type="WBParaSite" id="ECPE_0000942201-mRNA-1"/>
    </source>
</evidence>
<name>A0A183AR08_9TREM</name>
<organism evidence="6">
    <name type="scientific">Echinostoma caproni</name>
    <dbReference type="NCBI Taxonomy" id="27848"/>
    <lineage>
        <taxon>Eukaryota</taxon>
        <taxon>Metazoa</taxon>
        <taxon>Spiralia</taxon>
        <taxon>Lophotrochozoa</taxon>
        <taxon>Platyhelminthes</taxon>
        <taxon>Trematoda</taxon>
        <taxon>Digenea</taxon>
        <taxon>Plagiorchiida</taxon>
        <taxon>Echinostomata</taxon>
        <taxon>Echinostomatoidea</taxon>
        <taxon>Echinostomatidae</taxon>
        <taxon>Echinostoma</taxon>
    </lineage>
</organism>
<dbReference type="InterPro" id="IPR029017">
    <property type="entry name" value="Enolase-like_N"/>
</dbReference>
<dbReference type="EMBL" id="UZAN01047353">
    <property type="protein sequence ID" value="VDP85285.1"/>
    <property type="molecule type" value="Genomic_DNA"/>
</dbReference>
<accession>A0A183AR08</accession>
<dbReference type="Proteomes" id="UP000272942">
    <property type="component" value="Unassembled WGS sequence"/>
</dbReference>
<dbReference type="WBParaSite" id="ECPE_0000942201-mRNA-1">
    <property type="protein sequence ID" value="ECPE_0000942201-mRNA-1"/>
    <property type="gene ID" value="ECPE_0000942201"/>
</dbReference>
<feature type="domain" description="Enolase N-terminal" evidence="3">
    <location>
        <begin position="2"/>
        <end position="102"/>
    </location>
</feature>